<dbReference type="SUPFAM" id="SSF116734">
    <property type="entry name" value="DNA methylase specificity domain"/>
    <property type="match status" value="1"/>
</dbReference>
<evidence type="ECO:0000256" key="1">
    <source>
        <dbReference type="ARBA" id="ARBA00022747"/>
    </source>
</evidence>
<comment type="caution">
    <text evidence="3">The sequence shown here is derived from an EMBL/GenBank/DDBJ whole genome shotgun (WGS) entry which is preliminary data.</text>
</comment>
<evidence type="ECO:0000256" key="2">
    <source>
        <dbReference type="ARBA" id="ARBA00023125"/>
    </source>
</evidence>
<accession>A0ABV8KXW2</accession>
<dbReference type="RefSeq" id="WP_377552787.1">
    <property type="nucleotide sequence ID" value="NZ_JBHSBN010000040.1"/>
</dbReference>
<evidence type="ECO:0000313" key="4">
    <source>
        <dbReference type="Proteomes" id="UP001595868"/>
    </source>
</evidence>
<keyword evidence="2" id="KW-0238">DNA-binding</keyword>
<keyword evidence="1" id="KW-0680">Restriction system</keyword>
<proteinExistence type="predicted"/>
<dbReference type="EMBL" id="JBHSBN010000040">
    <property type="protein sequence ID" value="MFC4110411.1"/>
    <property type="molecule type" value="Genomic_DNA"/>
</dbReference>
<dbReference type="Proteomes" id="UP001595868">
    <property type="component" value="Unassembled WGS sequence"/>
</dbReference>
<organism evidence="3 4">
    <name type="scientific">Micromonospora zhanjiangensis</name>
    <dbReference type="NCBI Taxonomy" id="1522057"/>
    <lineage>
        <taxon>Bacteria</taxon>
        <taxon>Bacillati</taxon>
        <taxon>Actinomycetota</taxon>
        <taxon>Actinomycetes</taxon>
        <taxon>Micromonosporales</taxon>
        <taxon>Micromonosporaceae</taxon>
        <taxon>Micromonospora</taxon>
    </lineage>
</organism>
<gene>
    <name evidence="3" type="ORF">ACFOX0_31390</name>
</gene>
<evidence type="ECO:0000313" key="3">
    <source>
        <dbReference type="EMBL" id="MFC4110411.1"/>
    </source>
</evidence>
<reference evidence="4" key="1">
    <citation type="journal article" date="2019" name="Int. J. Syst. Evol. Microbiol.">
        <title>The Global Catalogue of Microorganisms (GCM) 10K type strain sequencing project: providing services to taxonomists for standard genome sequencing and annotation.</title>
        <authorList>
            <consortium name="The Broad Institute Genomics Platform"/>
            <consortium name="The Broad Institute Genome Sequencing Center for Infectious Disease"/>
            <person name="Wu L."/>
            <person name="Ma J."/>
        </authorList>
    </citation>
    <scope>NUCLEOTIDE SEQUENCE [LARGE SCALE GENOMIC DNA]</scope>
    <source>
        <strain evidence="4">2902at01</strain>
    </source>
</reference>
<dbReference type="Gene3D" id="3.90.220.20">
    <property type="entry name" value="DNA methylase specificity domains"/>
    <property type="match status" value="1"/>
</dbReference>
<name>A0ABV8KXW2_9ACTN</name>
<dbReference type="InterPro" id="IPR044946">
    <property type="entry name" value="Restrct_endonuc_typeI_TRD_sf"/>
</dbReference>
<keyword evidence="4" id="KW-1185">Reference proteome</keyword>
<protein>
    <submittedName>
        <fullName evidence="3">Uncharacterized protein</fullName>
    </submittedName>
</protein>
<sequence length="122" mass="13306">MSDRIAPWLANSRWPTVPIRYVARLGTGHTPSRQHPEYWENCTVPWVTLADVWQLRSGTVDVIRETKEKISPLGIANSSAVKHPAGTVILSRTASVGFSGILEPFSKGSGGPSIDLQLRNSA</sequence>